<evidence type="ECO:0000259" key="1">
    <source>
        <dbReference type="Pfam" id="PF08241"/>
    </source>
</evidence>
<keyword evidence="2" id="KW-0489">Methyltransferase</keyword>
<gene>
    <name evidence="2" type="ORF">GCM10009754_18890</name>
</gene>
<dbReference type="CDD" id="cd02440">
    <property type="entry name" value="AdoMet_MTases"/>
    <property type="match status" value="1"/>
</dbReference>
<comment type="caution">
    <text evidence="2">The sequence shown here is derived from an EMBL/GenBank/DDBJ whole genome shotgun (WGS) entry which is preliminary data.</text>
</comment>
<dbReference type="EMBL" id="BAAANN010000006">
    <property type="protein sequence ID" value="GAA1950435.1"/>
    <property type="molecule type" value="Genomic_DNA"/>
</dbReference>
<organism evidence="2 3">
    <name type="scientific">Amycolatopsis minnesotensis</name>
    <dbReference type="NCBI Taxonomy" id="337894"/>
    <lineage>
        <taxon>Bacteria</taxon>
        <taxon>Bacillati</taxon>
        <taxon>Actinomycetota</taxon>
        <taxon>Actinomycetes</taxon>
        <taxon>Pseudonocardiales</taxon>
        <taxon>Pseudonocardiaceae</taxon>
        <taxon>Amycolatopsis</taxon>
    </lineage>
</organism>
<proteinExistence type="predicted"/>
<protein>
    <submittedName>
        <fullName evidence="2">Class I SAM-dependent methyltransferase</fullName>
    </submittedName>
</protein>
<keyword evidence="2" id="KW-0808">Transferase</keyword>
<evidence type="ECO:0000313" key="2">
    <source>
        <dbReference type="EMBL" id="GAA1950435.1"/>
    </source>
</evidence>
<dbReference type="SUPFAM" id="SSF53335">
    <property type="entry name" value="S-adenosyl-L-methionine-dependent methyltransferases"/>
    <property type="match status" value="1"/>
</dbReference>
<keyword evidence="3" id="KW-1185">Reference proteome</keyword>
<accession>A0ABN2QDY1</accession>
<dbReference type="PANTHER" id="PTHR42912:SF80">
    <property type="entry name" value="METHYLTRANSFERASE DOMAIN-CONTAINING PROTEIN"/>
    <property type="match status" value="1"/>
</dbReference>
<sequence length="203" mass="21565">MSDSMTQMLDRAFGHPRGLLGRLGGAMMAHGNAATERHLVKLAKLGGEDTVLVVGPGPGVGLAAAAKAARRTVGVDPSEEMLARCRDRCHDLIASGAAELRHGTAEDHGQPDESADAVLTVNNVQLWPDRAAAFRALRRALRPGGRILVSAHDKWLPVSRHELGDELVAAGFTDVQTWTWDPPGRSASLAAQLRAVRPPESTP</sequence>
<dbReference type="InterPro" id="IPR050508">
    <property type="entry name" value="Methyltransf_Superfamily"/>
</dbReference>
<dbReference type="PANTHER" id="PTHR42912">
    <property type="entry name" value="METHYLTRANSFERASE"/>
    <property type="match status" value="1"/>
</dbReference>
<reference evidence="2 3" key="1">
    <citation type="journal article" date="2019" name="Int. J. Syst. Evol. Microbiol.">
        <title>The Global Catalogue of Microorganisms (GCM) 10K type strain sequencing project: providing services to taxonomists for standard genome sequencing and annotation.</title>
        <authorList>
            <consortium name="The Broad Institute Genomics Platform"/>
            <consortium name="The Broad Institute Genome Sequencing Center for Infectious Disease"/>
            <person name="Wu L."/>
            <person name="Ma J."/>
        </authorList>
    </citation>
    <scope>NUCLEOTIDE SEQUENCE [LARGE SCALE GENOMIC DNA]</scope>
    <source>
        <strain evidence="2 3">JCM 14545</strain>
    </source>
</reference>
<dbReference type="GO" id="GO:0032259">
    <property type="term" value="P:methylation"/>
    <property type="evidence" value="ECO:0007669"/>
    <property type="project" value="UniProtKB-KW"/>
</dbReference>
<dbReference type="InterPro" id="IPR013216">
    <property type="entry name" value="Methyltransf_11"/>
</dbReference>
<dbReference type="GO" id="GO:0008168">
    <property type="term" value="F:methyltransferase activity"/>
    <property type="evidence" value="ECO:0007669"/>
    <property type="project" value="UniProtKB-KW"/>
</dbReference>
<dbReference type="Proteomes" id="UP001501116">
    <property type="component" value="Unassembled WGS sequence"/>
</dbReference>
<feature type="domain" description="Methyltransferase type 11" evidence="1">
    <location>
        <begin position="53"/>
        <end position="148"/>
    </location>
</feature>
<dbReference type="Gene3D" id="3.40.50.150">
    <property type="entry name" value="Vaccinia Virus protein VP39"/>
    <property type="match status" value="1"/>
</dbReference>
<dbReference type="Pfam" id="PF08241">
    <property type="entry name" value="Methyltransf_11"/>
    <property type="match status" value="1"/>
</dbReference>
<dbReference type="InterPro" id="IPR029063">
    <property type="entry name" value="SAM-dependent_MTases_sf"/>
</dbReference>
<evidence type="ECO:0000313" key="3">
    <source>
        <dbReference type="Proteomes" id="UP001501116"/>
    </source>
</evidence>
<dbReference type="RefSeq" id="WP_344415727.1">
    <property type="nucleotide sequence ID" value="NZ_BAAANN010000006.1"/>
</dbReference>
<name>A0ABN2QDY1_9PSEU</name>